<keyword evidence="8" id="KW-0969">Cilium</keyword>
<organism evidence="8 9">
    <name type="scientific">Brevundimonas intermedia</name>
    <dbReference type="NCBI Taxonomy" id="74315"/>
    <lineage>
        <taxon>Bacteria</taxon>
        <taxon>Pseudomonadati</taxon>
        <taxon>Pseudomonadota</taxon>
        <taxon>Alphaproteobacteria</taxon>
        <taxon>Caulobacterales</taxon>
        <taxon>Caulobacteraceae</taxon>
        <taxon>Brevundimonas</taxon>
    </lineage>
</organism>
<keyword evidence="6" id="KW-0975">Bacterial flagellum</keyword>
<evidence type="ECO:0000313" key="8">
    <source>
        <dbReference type="EMBL" id="GLK47237.1"/>
    </source>
</evidence>
<dbReference type="PANTHER" id="PTHR30033">
    <property type="entry name" value="FLAGELLAR HOOK-ASSOCIATED PROTEIN 1"/>
    <property type="match status" value="1"/>
</dbReference>
<dbReference type="EMBL" id="BSFD01000001">
    <property type="protein sequence ID" value="GLK47237.1"/>
    <property type="molecule type" value="Genomic_DNA"/>
</dbReference>
<evidence type="ECO:0000256" key="4">
    <source>
        <dbReference type="ARBA" id="ARBA00016244"/>
    </source>
</evidence>
<reference evidence="8" key="2">
    <citation type="submission" date="2023-01" db="EMBL/GenBank/DDBJ databases">
        <authorList>
            <person name="Sun Q."/>
            <person name="Evtushenko L."/>
        </authorList>
    </citation>
    <scope>NUCLEOTIDE SEQUENCE</scope>
    <source>
        <strain evidence="8">VKM B-1499</strain>
    </source>
</reference>
<dbReference type="InterPro" id="IPR002371">
    <property type="entry name" value="FlgK"/>
</dbReference>
<sequence length="564" mass="56033">MSLSGALANASAALTTSQYQVALSTTNVANASTDGYTTKTYAATSQTTTLALTNGELSRVTDTYLQKSLITSSASAGYAETIDSYLTRYDTLLGDTSSDGDIASLTSALSTSLTSLAAGTGDTTAAAVVSAATELADGLRTLSSGIQDLRSDADAAIATTVDEVNALLQEIDTLNDQIVAGQGDQTSLADARDTALQTLSGLVSVTSYTDASGRLNIYAGGQMLVGTTVSTLSFTPSGTVSADSTYPVSLSGVSVNGRDVTSSLTGGELGALIALRDEVLPAEQDALDSLATTLISALNTAASTGSAASPGSLTSTTSVTAATPLSLTGTLGVVQSTTAGVATAIDQIDLSSVATVGELVDALNGVSGITAGIVDGKLTISSSSGGVVLDSSVALTSGGETLSDWMGFNDVFSGGDASTIRVTAALTANPSLLATSSLDTSAAVGQTAVSSGGTGGASALLAAMTDDRTFPESGNLSARTRSLADYATDVLSAAATTISTAASTATSATALRDGYANSLSNATGVNLDEQTALVSLYQQQYEISAQLMSAIQAMYDALLSMVAS</sequence>
<dbReference type="Pfam" id="PF22638">
    <property type="entry name" value="FlgK_D1"/>
    <property type="match status" value="1"/>
</dbReference>
<dbReference type="NCBIfam" id="TIGR02492">
    <property type="entry name" value="flgK_ends"/>
    <property type="match status" value="1"/>
</dbReference>
<evidence type="ECO:0000256" key="6">
    <source>
        <dbReference type="ARBA" id="ARBA00023143"/>
    </source>
</evidence>
<name>A0ABQ5T3S7_9CAUL</name>
<gene>
    <name evidence="8" type="primary">flaN_1</name>
    <name evidence="8" type="ORF">GCM10017620_02100</name>
</gene>
<reference evidence="8" key="1">
    <citation type="journal article" date="2014" name="Int. J. Syst. Evol. Microbiol.">
        <title>Complete genome of a new Firmicutes species belonging to the dominant human colonic microbiota ('Ruminococcus bicirculans') reveals two chromosomes and a selective capacity to utilize plant glucans.</title>
        <authorList>
            <consortium name="NISC Comparative Sequencing Program"/>
            <person name="Wegmann U."/>
            <person name="Louis P."/>
            <person name="Goesmann A."/>
            <person name="Henrissat B."/>
            <person name="Duncan S.H."/>
            <person name="Flint H.J."/>
        </authorList>
    </citation>
    <scope>NUCLEOTIDE SEQUENCE</scope>
    <source>
        <strain evidence="8">VKM B-1499</strain>
    </source>
</reference>
<dbReference type="SUPFAM" id="SSF64518">
    <property type="entry name" value="Phase 1 flagellin"/>
    <property type="match status" value="1"/>
</dbReference>
<comment type="caution">
    <text evidence="8">The sequence shown here is derived from an EMBL/GenBank/DDBJ whole genome shotgun (WGS) entry which is preliminary data.</text>
</comment>
<dbReference type="PANTHER" id="PTHR30033:SF1">
    <property type="entry name" value="FLAGELLAR HOOK-ASSOCIATED PROTEIN 1"/>
    <property type="match status" value="1"/>
</dbReference>
<dbReference type="InterPro" id="IPR053927">
    <property type="entry name" value="FlgK_helical"/>
</dbReference>
<dbReference type="Proteomes" id="UP001143509">
    <property type="component" value="Unassembled WGS sequence"/>
</dbReference>
<feature type="domain" description="Flagellar hook-associated protein FlgK helical" evidence="7">
    <location>
        <begin position="87"/>
        <end position="306"/>
    </location>
</feature>
<proteinExistence type="inferred from homology"/>
<evidence type="ECO:0000256" key="2">
    <source>
        <dbReference type="ARBA" id="ARBA00004613"/>
    </source>
</evidence>
<comment type="similarity">
    <text evidence="3">Belongs to the flagella basal body rod proteins family.</text>
</comment>
<evidence type="ECO:0000256" key="5">
    <source>
        <dbReference type="ARBA" id="ARBA00022525"/>
    </source>
</evidence>
<evidence type="ECO:0000256" key="3">
    <source>
        <dbReference type="ARBA" id="ARBA00009677"/>
    </source>
</evidence>
<dbReference type="InterPro" id="IPR019776">
    <property type="entry name" value="Flagellar_basal_body_rod_CS"/>
</dbReference>
<protein>
    <recommendedName>
        <fullName evidence="4">Flagellar hook-associated protein 1</fullName>
    </recommendedName>
</protein>
<keyword evidence="8" id="KW-0966">Cell projection</keyword>
<evidence type="ECO:0000256" key="1">
    <source>
        <dbReference type="ARBA" id="ARBA00004365"/>
    </source>
</evidence>
<keyword evidence="5" id="KW-0964">Secreted</keyword>
<accession>A0ABQ5T3S7</accession>
<evidence type="ECO:0000313" key="9">
    <source>
        <dbReference type="Proteomes" id="UP001143509"/>
    </source>
</evidence>
<keyword evidence="9" id="KW-1185">Reference proteome</keyword>
<comment type="subcellular location">
    <subcellularLocation>
        <location evidence="1">Bacterial flagellum</location>
    </subcellularLocation>
    <subcellularLocation>
        <location evidence="2">Secreted</location>
    </subcellularLocation>
</comment>
<evidence type="ECO:0000259" key="7">
    <source>
        <dbReference type="Pfam" id="PF22638"/>
    </source>
</evidence>
<dbReference type="PROSITE" id="PS00588">
    <property type="entry name" value="FLAGELLA_BB_ROD"/>
    <property type="match status" value="1"/>
</dbReference>
<dbReference type="RefSeq" id="WP_271163622.1">
    <property type="nucleotide sequence ID" value="NZ_BSFD01000001.1"/>
</dbReference>
<keyword evidence="8" id="KW-0282">Flagellum</keyword>